<dbReference type="AlphaFoldDB" id="A0AA46TEN9"/>
<feature type="active site" description="Proton donor" evidence="9">
    <location>
        <position position="167"/>
    </location>
</feature>
<protein>
    <recommendedName>
        <fullName evidence="3 11">Beta-glucosidase</fullName>
        <ecNumber evidence="3 11">3.2.1.21</ecNumber>
    </recommendedName>
</protein>
<sequence>MPDRVPLPSDFLYGVSTASYQIEGAVDEGGRGRSIWDTFCAEPGRIMNGETGDVACDHFHRYAEDVALMRELGVDAYRFSIAWPRIQPTGQGVANQSGLDFYDRLVDELVGAGIKPAVTLYHWDLPQALQDKGGWLNRETAQRLAEYAGIVADRLGDRVHLWMPINEPVVVTMFGHALGVHAPGERLGFEALPVAHHQLLGHGLAVQALRAAGATNIGIASNHQPSRPASESAADQEATATYDALVNWMFADPVLRGTYPNDIGDGMPGPVGDDLAVISSPLDWYGINYYQPTVVGAPGSATAPSPTLEGAEPPVDLPFELGQLAGVPTTDFGWAVVPDGLTEMLTTFRDRYGDALPPLYVTESGCSYHDVVGPDGGVHDQKRIAYHDAHLRAVADAIDAGVDVRGYFAWSLIDNFEWAAGYAERFGLVHVDFETQRRTPKDSYRWFQELIAARG</sequence>
<feature type="binding site" evidence="10">
    <location>
        <position position="122"/>
    </location>
    <ligand>
        <name>substrate</name>
    </ligand>
</feature>
<dbReference type="GO" id="GO:0030245">
    <property type="term" value="P:cellulose catabolic process"/>
    <property type="evidence" value="ECO:0007669"/>
    <property type="project" value="UniProtKB-KW"/>
</dbReference>
<dbReference type="PRINTS" id="PR00131">
    <property type="entry name" value="GLHYDRLASE1"/>
</dbReference>
<evidence type="ECO:0000256" key="6">
    <source>
        <dbReference type="ARBA" id="ARBA00023277"/>
    </source>
</evidence>
<evidence type="ECO:0000256" key="7">
    <source>
        <dbReference type="ARBA" id="ARBA00023295"/>
    </source>
</evidence>
<keyword evidence="6" id="KW-0119">Carbohydrate metabolism</keyword>
<dbReference type="PANTHER" id="PTHR10353:SF36">
    <property type="entry name" value="LP05116P"/>
    <property type="match status" value="1"/>
</dbReference>
<evidence type="ECO:0000256" key="10">
    <source>
        <dbReference type="PIRSR" id="PIRSR617736-2"/>
    </source>
</evidence>
<organism evidence="12 13">
    <name type="scientific">Solicola gregarius</name>
    <dbReference type="NCBI Taxonomy" id="2908642"/>
    <lineage>
        <taxon>Bacteria</taxon>
        <taxon>Bacillati</taxon>
        <taxon>Actinomycetota</taxon>
        <taxon>Actinomycetes</taxon>
        <taxon>Propionibacteriales</taxon>
        <taxon>Nocardioidaceae</taxon>
        <taxon>Solicola</taxon>
    </lineage>
</organism>
<dbReference type="InterPro" id="IPR033132">
    <property type="entry name" value="GH_1_N_CS"/>
</dbReference>
<proteinExistence type="inferred from homology"/>
<reference evidence="12" key="1">
    <citation type="submission" date="2022-01" db="EMBL/GenBank/DDBJ databases">
        <title>Nocardioidaceae gen. sp. A5X3R13.</title>
        <authorList>
            <person name="Lopez Marin M.A."/>
            <person name="Uhlik O."/>
        </authorList>
    </citation>
    <scope>NUCLEOTIDE SEQUENCE</scope>
    <source>
        <strain evidence="12">A5X3R13</strain>
    </source>
</reference>
<feature type="active site" description="Nucleophile" evidence="9">
    <location>
        <position position="363"/>
    </location>
</feature>
<dbReference type="EC" id="3.2.1.21" evidence="3 11"/>
<feature type="binding site" evidence="10">
    <location>
        <begin position="417"/>
        <end position="418"/>
    </location>
    <ligand>
        <name>substrate</name>
    </ligand>
</feature>
<accession>A0AA46TEN9</accession>
<dbReference type="SUPFAM" id="SSF51445">
    <property type="entry name" value="(Trans)glycosidases"/>
    <property type="match status" value="1"/>
</dbReference>
<evidence type="ECO:0000256" key="9">
    <source>
        <dbReference type="PIRSR" id="PIRSR617736-1"/>
    </source>
</evidence>
<feature type="binding site" evidence="10">
    <location>
        <position position="21"/>
    </location>
    <ligand>
        <name>substrate</name>
    </ligand>
</feature>
<evidence type="ECO:0000256" key="5">
    <source>
        <dbReference type="ARBA" id="ARBA00023001"/>
    </source>
</evidence>
<keyword evidence="13" id="KW-1185">Reference proteome</keyword>
<comment type="catalytic activity">
    <reaction evidence="1 11">
        <text>Hydrolysis of terminal, non-reducing beta-D-glucosyl residues with release of beta-D-glucose.</text>
        <dbReference type="EC" id="3.2.1.21"/>
    </reaction>
</comment>
<dbReference type="InterPro" id="IPR017736">
    <property type="entry name" value="Glyco_hydro_1_beta-glucosidase"/>
</dbReference>
<evidence type="ECO:0000256" key="3">
    <source>
        <dbReference type="ARBA" id="ARBA00012744"/>
    </source>
</evidence>
<feature type="binding site" evidence="10">
    <location>
        <position position="166"/>
    </location>
    <ligand>
        <name>substrate</name>
    </ligand>
</feature>
<evidence type="ECO:0000313" key="12">
    <source>
        <dbReference type="EMBL" id="UYM03422.1"/>
    </source>
</evidence>
<dbReference type="EMBL" id="CP094970">
    <property type="protein sequence ID" value="UYM03422.1"/>
    <property type="molecule type" value="Genomic_DNA"/>
</dbReference>
<dbReference type="Gene3D" id="3.20.20.80">
    <property type="entry name" value="Glycosidases"/>
    <property type="match status" value="1"/>
</dbReference>
<dbReference type="GO" id="GO:0005829">
    <property type="term" value="C:cytosol"/>
    <property type="evidence" value="ECO:0007669"/>
    <property type="project" value="TreeGrafter"/>
</dbReference>
<dbReference type="PROSITE" id="PS00653">
    <property type="entry name" value="GLYCOSYL_HYDROL_F1_2"/>
    <property type="match status" value="1"/>
</dbReference>
<dbReference type="RefSeq" id="WP_271632028.1">
    <property type="nucleotide sequence ID" value="NZ_CP094970.1"/>
</dbReference>
<keyword evidence="4 11" id="KW-0378">Hydrolase</keyword>
<evidence type="ECO:0000256" key="8">
    <source>
        <dbReference type="ARBA" id="ARBA00023326"/>
    </source>
</evidence>
<name>A0AA46TEN9_9ACTN</name>
<feature type="binding site" evidence="10">
    <location>
        <position position="410"/>
    </location>
    <ligand>
        <name>substrate</name>
    </ligand>
</feature>
<dbReference type="GO" id="GO:0008422">
    <property type="term" value="F:beta-glucosidase activity"/>
    <property type="evidence" value="ECO:0007669"/>
    <property type="project" value="UniProtKB-EC"/>
</dbReference>
<evidence type="ECO:0000256" key="11">
    <source>
        <dbReference type="RuleBase" id="RU361175"/>
    </source>
</evidence>
<dbReference type="InterPro" id="IPR001360">
    <property type="entry name" value="Glyco_hydro_1"/>
</dbReference>
<evidence type="ECO:0000256" key="1">
    <source>
        <dbReference type="ARBA" id="ARBA00000448"/>
    </source>
</evidence>
<gene>
    <name evidence="12" type="ORF">L0C25_12730</name>
</gene>
<dbReference type="FunFam" id="3.20.20.80:FF:000004">
    <property type="entry name" value="Beta-glucosidase 6-phospho-beta-glucosidase"/>
    <property type="match status" value="1"/>
</dbReference>
<evidence type="ECO:0000313" key="13">
    <source>
        <dbReference type="Proteomes" id="UP001164390"/>
    </source>
</evidence>
<dbReference type="Pfam" id="PF00232">
    <property type="entry name" value="Glyco_hydro_1"/>
    <property type="match status" value="1"/>
</dbReference>
<comment type="similarity">
    <text evidence="2 11">Belongs to the glycosyl hydrolase 1 family.</text>
</comment>
<feature type="binding site" evidence="10">
    <location>
        <position position="290"/>
    </location>
    <ligand>
        <name>substrate</name>
    </ligand>
</feature>
<evidence type="ECO:0000256" key="2">
    <source>
        <dbReference type="ARBA" id="ARBA00010838"/>
    </source>
</evidence>
<keyword evidence="8" id="KW-0624">Polysaccharide degradation</keyword>
<dbReference type="InterPro" id="IPR017853">
    <property type="entry name" value="GH"/>
</dbReference>
<dbReference type="KEGG" id="sgrg:L0C25_12730"/>
<evidence type="ECO:0000256" key="4">
    <source>
        <dbReference type="ARBA" id="ARBA00022801"/>
    </source>
</evidence>
<dbReference type="PANTHER" id="PTHR10353">
    <property type="entry name" value="GLYCOSYL HYDROLASE"/>
    <property type="match status" value="1"/>
</dbReference>
<keyword evidence="5" id="KW-0136">Cellulose degradation</keyword>
<dbReference type="Proteomes" id="UP001164390">
    <property type="component" value="Chromosome"/>
</dbReference>
<keyword evidence="7 11" id="KW-0326">Glycosidase</keyword>
<dbReference type="NCBIfam" id="TIGR03356">
    <property type="entry name" value="BGL"/>
    <property type="match status" value="1"/>
</dbReference>